<accession>A0ABU0ZX03</accession>
<evidence type="ECO:0000256" key="2">
    <source>
        <dbReference type="SAM" id="SignalP"/>
    </source>
</evidence>
<proteinExistence type="predicted"/>
<feature type="region of interest" description="Disordered" evidence="1">
    <location>
        <begin position="37"/>
        <end position="65"/>
    </location>
</feature>
<feature type="compositionally biased region" description="Acidic residues" evidence="1">
    <location>
        <begin position="53"/>
        <end position="65"/>
    </location>
</feature>
<feature type="compositionally biased region" description="Low complexity" evidence="1">
    <location>
        <begin position="38"/>
        <end position="52"/>
    </location>
</feature>
<name>A0ABU0ZX03_9ACTN</name>
<keyword evidence="2" id="KW-0732">Signal</keyword>
<sequence length="65" mass="6645">MKRTIRAAAMLIGTLAVALAVSAAALPDHRTAVPLADPVPVGGHTVTVPTGPGDDDDTDDLTWQI</sequence>
<keyword evidence="4" id="KW-1185">Reference proteome</keyword>
<protein>
    <submittedName>
        <fullName evidence="3">Uncharacterized protein</fullName>
    </submittedName>
</protein>
<dbReference type="Proteomes" id="UP001230908">
    <property type="component" value="Unassembled WGS sequence"/>
</dbReference>
<comment type="caution">
    <text evidence="3">The sequence shown here is derived from an EMBL/GenBank/DDBJ whole genome shotgun (WGS) entry which is preliminary data.</text>
</comment>
<evidence type="ECO:0000256" key="1">
    <source>
        <dbReference type="SAM" id="MobiDB-lite"/>
    </source>
</evidence>
<feature type="signal peptide" evidence="2">
    <location>
        <begin position="1"/>
        <end position="23"/>
    </location>
</feature>
<reference evidence="3 4" key="1">
    <citation type="submission" date="2023-08" db="EMBL/GenBank/DDBJ databases">
        <title>Phytohabitans sansha sp. nov., isolated from marine sediment.</title>
        <authorList>
            <person name="Zhao Y."/>
            <person name="Yi K."/>
        </authorList>
    </citation>
    <scope>NUCLEOTIDE SEQUENCE [LARGE SCALE GENOMIC DNA]</scope>
    <source>
        <strain evidence="3 4">ZYX-F-186</strain>
    </source>
</reference>
<organism evidence="3 4">
    <name type="scientific">Phytohabitans maris</name>
    <dbReference type="NCBI Taxonomy" id="3071409"/>
    <lineage>
        <taxon>Bacteria</taxon>
        <taxon>Bacillati</taxon>
        <taxon>Actinomycetota</taxon>
        <taxon>Actinomycetes</taxon>
        <taxon>Micromonosporales</taxon>
        <taxon>Micromonosporaceae</taxon>
    </lineage>
</organism>
<evidence type="ECO:0000313" key="4">
    <source>
        <dbReference type="Proteomes" id="UP001230908"/>
    </source>
</evidence>
<evidence type="ECO:0000313" key="3">
    <source>
        <dbReference type="EMBL" id="MDQ7911470.1"/>
    </source>
</evidence>
<dbReference type="EMBL" id="JAVHUY010000089">
    <property type="protein sequence ID" value="MDQ7911470.1"/>
    <property type="molecule type" value="Genomic_DNA"/>
</dbReference>
<feature type="chain" id="PRO_5045252421" evidence="2">
    <location>
        <begin position="24"/>
        <end position="65"/>
    </location>
</feature>
<gene>
    <name evidence="3" type="ORF">RB614_43995</name>
</gene>